<sequence>MSKPIRRQSKEIVYNVYMYFKERKNDKSSQEYQNDINLAKTVSVATGLSERTAEGHTVLRLPPYHPDLNPIELVWGDLKGELARTAIDSNLDKKKEVLISLFTNYSAEKWFKCDDHVIKNELEYYETDRVFDDEIDRLIINLGEDTDTDYDQDDDEEIDMDCGYN</sequence>
<organism evidence="3 4">
    <name type="scientific">Parnassius apollo</name>
    <name type="common">Apollo butterfly</name>
    <name type="synonym">Papilio apollo</name>
    <dbReference type="NCBI Taxonomy" id="110799"/>
    <lineage>
        <taxon>Eukaryota</taxon>
        <taxon>Metazoa</taxon>
        <taxon>Ecdysozoa</taxon>
        <taxon>Arthropoda</taxon>
        <taxon>Hexapoda</taxon>
        <taxon>Insecta</taxon>
        <taxon>Pterygota</taxon>
        <taxon>Neoptera</taxon>
        <taxon>Endopterygota</taxon>
        <taxon>Lepidoptera</taxon>
        <taxon>Glossata</taxon>
        <taxon>Ditrysia</taxon>
        <taxon>Papilionoidea</taxon>
        <taxon>Papilionidae</taxon>
        <taxon>Parnassiinae</taxon>
        <taxon>Parnassini</taxon>
        <taxon>Parnassius</taxon>
        <taxon>Parnassius</taxon>
    </lineage>
</organism>
<name>A0A8S3XQM4_PARAO</name>
<dbReference type="PANTHER" id="PTHR33939">
    <property type="entry name" value="PROTEIN CBG22215"/>
    <property type="match status" value="1"/>
</dbReference>
<dbReference type="Pfam" id="PF13358">
    <property type="entry name" value="DDE_3"/>
    <property type="match status" value="1"/>
</dbReference>
<evidence type="ECO:0000256" key="1">
    <source>
        <dbReference type="SAM" id="MobiDB-lite"/>
    </source>
</evidence>
<protein>
    <submittedName>
        <fullName evidence="3">(apollo) hypothetical protein</fullName>
    </submittedName>
</protein>
<dbReference type="AlphaFoldDB" id="A0A8S3XQM4"/>
<evidence type="ECO:0000259" key="2">
    <source>
        <dbReference type="Pfam" id="PF13358"/>
    </source>
</evidence>
<dbReference type="PANTHER" id="PTHR33939:SF1">
    <property type="entry name" value="DUF4371 DOMAIN-CONTAINING PROTEIN"/>
    <property type="match status" value="1"/>
</dbReference>
<gene>
    <name evidence="3" type="ORF">PAPOLLO_LOCUS19897</name>
</gene>
<evidence type="ECO:0000313" key="3">
    <source>
        <dbReference type="EMBL" id="CAG5032414.1"/>
    </source>
</evidence>
<dbReference type="OrthoDB" id="10039611at2759"/>
<proteinExistence type="predicted"/>
<accession>A0A8S3XQM4</accession>
<comment type="caution">
    <text evidence="3">The sequence shown here is derived from an EMBL/GenBank/DDBJ whole genome shotgun (WGS) entry which is preliminary data.</text>
</comment>
<evidence type="ECO:0000313" key="4">
    <source>
        <dbReference type="Proteomes" id="UP000691718"/>
    </source>
</evidence>
<dbReference type="Proteomes" id="UP000691718">
    <property type="component" value="Unassembled WGS sequence"/>
</dbReference>
<feature type="region of interest" description="Disordered" evidence="1">
    <location>
        <begin position="146"/>
        <end position="165"/>
    </location>
</feature>
<reference evidence="3" key="1">
    <citation type="submission" date="2021-04" db="EMBL/GenBank/DDBJ databases">
        <authorList>
            <person name="Tunstrom K."/>
        </authorList>
    </citation>
    <scope>NUCLEOTIDE SEQUENCE</scope>
</reference>
<feature type="domain" description="Tc1-like transposase DDE" evidence="2">
    <location>
        <begin position="50"/>
        <end position="85"/>
    </location>
</feature>
<dbReference type="InterPro" id="IPR038717">
    <property type="entry name" value="Tc1-like_DDE_dom"/>
</dbReference>
<dbReference type="EMBL" id="CAJQZP010001228">
    <property type="protein sequence ID" value="CAG5032414.1"/>
    <property type="molecule type" value="Genomic_DNA"/>
</dbReference>
<keyword evidence="4" id="KW-1185">Reference proteome</keyword>